<evidence type="ECO:0000313" key="3">
    <source>
        <dbReference type="Proteomes" id="UP001139384"/>
    </source>
</evidence>
<keyword evidence="3" id="KW-1185">Reference proteome</keyword>
<gene>
    <name evidence="2" type="ORF">L0P92_01570</name>
</gene>
<accession>A0A9X1PSM3</accession>
<dbReference type="RefSeq" id="WP_234760546.1">
    <property type="nucleotide sequence ID" value="NZ_JAKEIP010000003.1"/>
</dbReference>
<feature type="region of interest" description="Disordered" evidence="1">
    <location>
        <begin position="599"/>
        <end position="619"/>
    </location>
</feature>
<sequence>MPRLTGDRAARLMRRAARRRADGSRGSRARWAWRRLVRACAAGDPVAQETVRKAELTDLDVLELLAAAPAQPADRAAYLTLLGQREQRQAMDPDGTLLGLAYWAATGETRGRLRAVLAAEGDGEAVRAVVGAEQRDRVATMSYDELDHLGRRLAEHGRYGELRRLALDLPLAKAVATARLLPPGERAEGSGGCLAALAAGSPQELRAVQARLPHQKVIRHRKGSAQVSFSPDQAELAISVTELPPETVMPRVLTETVRLATGDSVLRHSQQGRTPVHVHSILHLGDEILRMESPIAYPGDVLVRLHPRHESIPVQGPRLLSELGRASTGAVAVTVAGLVFVDRETIRRRHVAVPRIAEVIAAYGEREQGLGCHLATLPEHGLLAVSLSDQGHVLVLDEDGTVLHDEQRAVYVSTFLAPDRLAVIPETAYYPPNHRYEIWTLTESGPTRREEGTPRSWAALDELRGFELDAEFARWLVGPLHEPLYYTAAPESLRNADRRLLAASPFGDAFVTWRSARPLHLRHYNGDRRARRWGRLEVHTPYLPAAREALEQPLLHATPRHWHHIRRLRTKIGDPAVREALGLLDHALTDRFGADIALGGGPSPTAGPHDLALGPDRTE</sequence>
<name>A0A9X1PSM3_STRM4</name>
<dbReference type="Proteomes" id="UP001139384">
    <property type="component" value="Unassembled WGS sequence"/>
</dbReference>
<evidence type="ECO:0000256" key="1">
    <source>
        <dbReference type="SAM" id="MobiDB-lite"/>
    </source>
</evidence>
<protein>
    <submittedName>
        <fullName evidence="2">Uncharacterized protein</fullName>
    </submittedName>
</protein>
<evidence type="ECO:0000313" key="2">
    <source>
        <dbReference type="EMBL" id="MCF1592261.1"/>
    </source>
</evidence>
<reference evidence="2" key="1">
    <citation type="submission" date="2022-01" db="EMBL/GenBank/DDBJ databases">
        <title>Draft Genome Sequences of Seven Type Strains of the Genus Streptomyces.</title>
        <authorList>
            <person name="Aziz S."/>
            <person name="Coretto E."/>
            <person name="Chronakova A."/>
            <person name="Sproer C."/>
            <person name="Huber K."/>
            <person name="Nouioui I."/>
            <person name="Gross H."/>
        </authorList>
    </citation>
    <scope>NUCLEOTIDE SEQUENCE</scope>
    <source>
        <strain evidence="2">DSM 103493</strain>
    </source>
</reference>
<dbReference type="EMBL" id="JAKEIP010000003">
    <property type="protein sequence ID" value="MCF1592261.1"/>
    <property type="molecule type" value="Genomic_DNA"/>
</dbReference>
<organism evidence="2 3">
    <name type="scientific">Streptomyces muensis</name>
    <dbReference type="NCBI Taxonomy" id="1077944"/>
    <lineage>
        <taxon>Bacteria</taxon>
        <taxon>Bacillati</taxon>
        <taxon>Actinomycetota</taxon>
        <taxon>Actinomycetes</taxon>
        <taxon>Kitasatosporales</taxon>
        <taxon>Streptomycetaceae</taxon>
        <taxon>Streptomyces</taxon>
    </lineage>
</organism>
<dbReference type="AlphaFoldDB" id="A0A9X1PSM3"/>
<proteinExistence type="predicted"/>
<comment type="caution">
    <text evidence="2">The sequence shown here is derived from an EMBL/GenBank/DDBJ whole genome shotgun (WGS) entry which is preliminary data.</text>
</comment>